<feature type="chain" id="PRO_5012048378" description="Tetratricopeptide repeat-containing protein" evidence="1">
    <location>
        <begin position="19"/>
        <end position="205"/>
    </location>
</feature>
<sequence length="205" mass="23354">MKKPLIFLVLLFSYTMIAQNDPKVAFQKTRYELAVSCYKKADFVKALDLFSIASKIKPENELGKESIKKVDTLKIMLRKSTLEKVIGTWKMNGDQPLWSVNAGNTATSNAVEELVEITHNQILFYEFDTKTKAKKLIKSEDLKYYNNDVSDALFSAIILSDGTIWNCSLNEDSDILHVINIAKQTENGVEKIKADNLERFYSKVK</sequence>
<protein>
    <recommendedName>
        <fullName evidence="4">Tetratricopeptide repeat-containing protein</fullName>
    </recommendedName>
</protein>
<dbReference type="RefSeq" id="WP_072972848.1">
    <property type="nucleotide sequence ID" value="NZ_FRBY01000003.1"/>
</dbReference>
<organism evidence="2 3">
    <name type="scientific">Flavobacterium saccharophilum</name>
    <dbReference type="NCBI Taxonomy" id="29534"/>
    <lineage>
        <taxon>Bacteria</taxon>
        <taxon>Pseudomonadati</taxon>
        <taxon>Bacteroidota</taxon>
        <taxon>Flavobacteriia</taxon>
        <taxon>Flavobacteriales</taxon>
        <taxon>Flavobacteriaceae</taxon>
        <taxon>Flavobacterium</taxon>
    </lineage>
</organism>
<dbReference type="STRING" id="29534.SAMN05444366_2527"/>
<gene>
    <name evidence="2" type="ORF">SAMN05444366_2527</name>
</gene>
<evidence type="ECO:0000256" key="1">
    <source>
        <dbReference type="SAM" id="SignalP"/>
    </source>
</evidence>
<accession>A0A1M7GEP5</accession>
<evidence type="ECO:0000313" key="3">
    <source>
        <dbReference type="Proteomes" id="UP000184121"/>
    </source>
</evidence>
<name>A0A1M7GEP5_9FLAO</name>
<reference evidence="3" key="1">
    <citation type="submission" date="2016-11" db="EMBL/GenBank/DDBJ databases">
        <authorList>
            <person name="Varghese N."/>
            <person name="Submissions S."/>
        </authorList>
    </citation>
    <scope>NUCLEOTIDE SEQUENCE [LARGE SCALE GENOMIC DNA]</scope>
    <source>
        <strain evidence="3">DSM 1811</strain>
    </source>
</reference>
<evidence type="ECO:0000313" key="2">
    <source>
        <dbReference type="EMBL" id="SHM14884.1"/>
    </source>
</evidence>
<evidence type="ECO:0008006" key="4">
    <source>
        <dbReference type="Google" id="ProtNLM"/>
    </source>
</evidence>
<proteinExistence type="predicted"/>
<dbReference type="Proteomes" id="UP000184121">
    <property type="component" value="Unassembled WGS sequence"/>
</dbReference>
<dbReference type="OrthoDB" id="1375930at2"/>
<feature type="signal peptide" evidence="1">
    <location>
        <begin position="1"/>
        <end position="18"/>
    </location>
</feature>
<keyword evidence="1" id="KW-0732">Signal</keyword>
<keyword evidence="3" id="KW-1185">Reference proteome</keyword>
<dbReference type="AlphaFoldDB" id="A0A1M7GEP5"/>
<dbReference type="EMBL" id="FRBY01000003">
    <property type="protein sequence ID" value="SHM14884.1"/>
    <property type="molecule type" value="Genomic_DNA"/>
</dbReference>